<evidence type="ECO:0000256" key="2">
    <source>
        <dbReference type="SAM" id="SignalP"/>
    </source>
</evidence>
<dbReference type="Proteomes" id="UP000284403">
    <property type="component" value="Unassembled WGS sequence"/>
</dbReference>
<feature type="chain" id="PRO_5018606688" evidence="2">
    <location>
        <begin position="19"/>
        <end position="132"/>
    </location>
</feature>
<sequence>MAVAAAGTALFLLGASMALVVAVASWGRRCHVHASVAVAILPLAALLTLAFTVSAQKLVEYVHETAQLGMVPSFLASMLRRVRPVAGDSITLLDIQLVSLLLFLSYASMVVLRHLVDILRLLKVSRRRLFVK</sequence>
<proteinExistence type="predicted"/>
<keyword evidence="1" id="KW-1133">Transmembrane helix</keyword>
<dbReference type="AlphaFoldDB" id="A0A3R7LHW5"/>
<gene>
    <name evidence="3" type="ORF">Tco025E_00143</name>
</gene>
<keyword evidence="2" id="KW-0732">Signal</keyword>
<keyword evidence="1" id="KW-0812">Transmembrane</keyword>
<name>A0A3R7LHW5_9TRYP</name>
<accession>A0A3R7LHW5</accession>
<dbReference type="GeneID" id="40313754"/>
<evidence type="ECO:0000256" key="1">
    <source>
        <dbReference type="SAM" id="Phobius"/>
    </source>
</evidence>
<dbReference type="OrthoDB" id="273237at2759"/>
<dbReference type="EMBL" id="MKKU01000002">
    <property type="protein sequence ID" value="RNF27582.1"/>
    <property type="molecule type" value="Genomic_DNA"/>
</dbReference>
<organism evidence="3 4">
    <name type="scientific">Trypanosoma conorhini</name>
    <dbReference type="NCBI Taxonomy" id="83891"/>
    <lineage>
        <taxon>Eukaryota</taxon>
        <taxon>Discoba</taxon>
        <taxon>Euglenozoa</taxon>
        <taxon>Kinetoplastea</taxon>
        <taxon>Metakinetoplastina</taxon>
        <taxon>Trypanosomatida</taxon>
        <taxon>Trypanosomatidae</taxon>
        <taxon>Trypanosoma</taxon>
    </lineage>
</organism>
<evidence type="ECO:0000313" key="4">
    <source>
        <dbReference type="Proteomes" id="UP000284403"/>
    </source>
</evidence>
<protein>
    <submittedName>
        <fullName evidence="3">Uncharacterized protein</fullName>
    </submittedName>
</protein>
<keyword evidence="1" id="KW-0472">Membrane</keyword>
<comment type="caution">
    <text evidence="3">The sequence shown here is derived from an EMBL/GenBank/DDBJ whole genome shotgun (WGS) entry which is preliminary data.</text>
</comment>
<dbReference type="RefSeq" id="XP_029232788.1">
    <property type="nucleotide sequence ID" value="XM_029367092.1"/>
</dbReference>
<evidence type="ECO:0000313" key="3">
    <source>
        <dbReference type="EMBL" id="RNF27582.1"/>
    </source>
</evidence>
<feature type="transmembrane region" description="Helical" evidence="1">
    <location>
        <begin position="95"/>
        <end position="116"/>
    </location>
</feature>
<feature type="signal peptide" evidence="2">
    <location>
        <begin position="1"/>
        <end position="18"/>
    </location>
</feature>
<feature type="transmembrane region" description="Helical" evidence="1">
    <location>
        <begin position="32"/>
        <end position="53"/>
    </location>
</feature>
<reference evidence="3 4" key="1">
    <citation type="journal article" date="2018" name="BMC Genomics">
        <title>Genomic comparison of Trypanosoma conorhini and Trypanosoma rangeli to Trypanosoma cruzi strains of high and low virulence.</title>
        <authorList>
            <person name="Bradwell K.R."/>
            <person name="Koparde V.N."/>
            <person name="Matveyev A.V."/>
            <person name="Serrano M.G."/>
            <person name="Alves J.M."/>
            <person name="Parikh H."/>
            <person name="Huang B."/>
            <person name="Lee V."/>
            <person name="Espinosa-Alvarez O."/>
            <person name="Ortiz P.A."/>
            <person name="Costa-Martins A.G."/>
            <person name="Teixeira M.M."/>
            <person name="Buck G.A."/>
        </authorList>
    </citation>
    <scope>NUCLEOTIDE SEQUENCE [LARGE SCALE GENOMIC DNA]</scope>
    <source>
        <strain evidence="3 4">025E</strain>
    </source>
</reference>
<keyword evidence="4" id="KW-1185">Reference proteome</keyword>